<evidence type="ECO:0000313" key="5">
    <source>
        <dbReference type="Proteomes" id="UP000218334"/>
    </source>
</evidence>
<feature type="compositionally biased region" description="Low complexity" evidence="2">
    <location>
        <begin position="262"/>
        <end position="285"/>
    </location>
</feature>
<dbReference type="SUPFAM" id="SSF160219">
    <property type="entry name" value="AMPKBI-like"/>
    <property type="match status" value="1"/>
</dbReference>
<sequence>MGNTPSNNQQDRDRNSSATRFQQRSSPSPTPNQPHRSLRHKKRSLELPDLQLDITPRRPAATASIPIPTAAEKEKERERPRTKRQQSGLGSKPPSESEEWSRQVSYLPPTVPPSSLVDAPHTPPERDEPYQQQIVRSTLPLPLAVETAISPIDTTTQMISVPIIWTGGGTRVFLSRAGDDDWKTQIPMRRMAGDDGKRWTVDLQLQPGTHHMRFLVDDQWRVADDLPQAVDDQGSLANYVSVGLSSPPPAQLDPSPPKRSHSFWSTTTGGSTSSPSTHTPALPAPSWTNVIPLELTEAAAEEDAYLNAHHTTSTTQGGRKVVNGFIPAPNIPPAPPLPRHLEKLILNTASGQSQSSSSSGKEGKRSRGRHGSHGQRRGSSSEGTPASGVEGRILPVTTASGTDINNVFSAGSAFTPSTHTPAMPQRNLLSSSTPNLNNPTPSAIEDDTVIVDDTSVLPVPSHVVLNHLSTSSIRNGVLAVSGTVRYRNKFLTTIYYKPT</sequence>
<feature type="region of interest" description="Disordered" evidence="2">
    <location>
        <begin position="241"/>
        <end position="285"/>
    </location>
</feature>
<comment type="similarity">
    <text evidence="1">Belongs to the 5'-AMP-activated protein kinase beta subunit family.</text>
</comment>
<feature type="compositionally biased region" description="Basic residues" evidence="2">
    <location>
        <begin position="364"/>
        <end position="376"/>
    </location>
</feature>
<feature type="compositionally biased region" description="Low complexity" evidence="2">
    <location>
        <begin position="427"/>
        <end position="438"/>
    </location>
</feature>
<feature type="region of interest" description="Disordered" evidence="2">
    <location>
        <begin position="311"/>
        <end position="392"/>
    </location>
</feature>
<dbReference type="GO" id="GO:0007165">
    <property type="term" value="P:signal transduction"/>
    <property type="evidence" value="ECO:0007669"/>
    <property type="project" value="TreeGrafter"/>
</dbReference>
<dbReference type="Gene3D" id="2.60.40.10">
    <property type="entry name" value="Immunoglobulins"/>
    <property type="match status" value="1"/>
</dbReference>
<evidence type="ECO:0000259" key="3">
    <source>
        <dbReference type="SMART" id="SM01010"/>
    </source>
</evidence>
<dbReference type="GO" id="GO:0005634">
    <property type="term" value="C:nucleus"/>
    <property type="evidence" value="ECO:0007669"/>
    <property type="project" value="TreeGrafter"/>
</dbReference>
<dbReference type="InterPro" id="IPR037256">
    <property type="entry name" value="ASC_dom_sf"/>
</dbReference>
<keyword evidence="5" id="KW-1185">Reference proteome</keyword>
<dbReference type="InterPro" id="IPR050827">
    <property type="entry name" value="CRP1_MDG1_kinase"/>
</dbReference>
<dbReference type="InterPro" id="IPR006828">
    <property type="entry name" value="ASC_dom"/>
</dbReference>
<dbReference type="InterPro" id="IPR014756">
    <property type="entry name" value="Ig_E-set"/>
</dbReference>
<dbReference type="GO" id="GO:0031588">
    <property type="term" value="C:nucleotide-activated protein kinase complex"/>
    <property type="evidence" value="ECO:0007669"/>
    <property type="project" value="TreeGrafter"/>
</dbReference>
<name>A0A2H3CIQ6_9AGAR</name>
<feature type="domain" description="Association with the SNF1 complex (ASC)" evidence="3">
    <location>
        <begin position="280"/>
        <end position="499"/>
    </location>
</feature>
<dbReference type="GO" id="GO:0019901">
    <property type="term" value="F:protein kinase binding"/>
    <property type="evidence" value="ECO:0007669"/>
    <property type="project" value="TreeGrafter"/>
</dbReference>
<dbReference type="Proteomes" id="UP000218334">
    <property type="component" value="Unassembled WGS sequence"/>
</dbReference>
<dbReference type="PANTHER" id="PTHR10343:SF84">
    <property type="entry name" value="5'-AMP-ACTIVATED PROTEIN KINASE SUBUNIT BETA-1"/>
    <property type="match status" value="1"/>
</dbReference>
<organism evidence="4 5">
    <name type="scientific">Armillaria solidipes</name>
    <dbReference type="NCBI Taxonomy" id="1076256"/>
    <lineage>
        <taxon>Eukaryota</taxon>
        <taxon>Fungi</taxon>
        <taxon>Dikarya</taxon>
        <taxon>Basidiomycota</taxon>
        <taxon>Agaricomycotina</taxon>
        <taxon>Agaricomycetes</taxon>
        <taxon>Agaricomycetidae</taxon>
        <taxon>Agaricales</taxon>
        <taxon>Marasmiineae</taxon>
        <taxon>Physalacriaceae</taxon>
        <taxon>Armillaria</taxon>
    </lineage>
</organism>
<dbReference type="Pfam" id="PF04739">
    <property type="entry name" value="AMPKBI"/>
    <property type="match status" value="1"/>
</dbReference>
<evidence type="ECO:0000256" key="2">
    <source>
        <dbReference type="SAM" id="MobiDB-lite"/>
    </source>
</evidence>
<feature type="region of interest" description="Disordered" evidence="2">
    <location>
        <begin position="415"/>
        <end position="438"/>
    </location>
</feature>
<evidence type="ECO:0000313" key="4">
    <source>
        <dbReference type="EMBL" id="PBK75186.1"/>
    </source>
</evidence>
<dbReference type="SMART" id="SM01010">
    <property type="entry name" value="AMPKBI"/>
    <property type="match status" value="1"/>
</dbReference>
<feature type="compositionally biased region" description="Low complexity" evidence="2">
    <location>
        <begin position="57"/>
        <end position="70"/>
    </location>
</feature>
<accession>A0A2H3CIQ6</accession>
<evidence type="ECO:0000256" key="1">
    <source>
        <dbReference type="ARBA" id="ARBA00010926"/>
    </source>
</evidence>
<dbReference type="AlphaFoldDB" id="A0A2H3CIQ6"/>
<feature type="compositionally biased region" description="Pro residues" evidence="2">
    <location>
        <begin position="329"/>
        <end position="338"/>
    </location>
</feature>
<feature type="compositionally biased region" description="Pro residues" evidence="2">
    <location>
        <begin position="246"/>
        <end position="257"/>
    </location>
</feature>
<dbReference type="PANTHER" id="PTHR10343">
    <property type="entry name" value="5'-AMP-ACTIVATED PROTEIN KINASE , BETA SUBUNIT"/>
    <property type="match status" value="1"/>
</dbReference>
<feature type="region of interest" description="Disordered" evidence="2">
    <location>
        <begin position="1"/>
        <end position="129"/>
    </location>
</feature>
<feature type="compositionally biased region" description="Polar residues" evidence="2">
    <location>
        <begin position="16"/>
        <end position="27"/>
    </location>
</feature>
<dbReference type="EMBL" id="KZ293418">
    <property type="protein sequence ID" value="PBK75186.1"/>
    <property type="molecule type" value="Genomic_DNA"/>
</dbReference>
<feature type="compositionally biased region" description="Low complexity" evidence="2">
    <location>
        <begin position="350"/>
        <end position="360"/>
    </location>
</feature>
<dbReference type="STRING" id="1076256.A0A2H3CIQ6"/>
<dbReference type="SUPFAM" id="SSF81296">
    <property type="entry name" value="E set domains"/>
    <property type="match status" value="1"/>
</dbReference>
<reference evidence="5" key="1">
    <citation type="journal article" date="2017" name="Nat. Ecol. Evol.">
        <title>Genome expansion and lineage-specific genetic innovations in the forest pathogenic fungi Armillaria.</title>
        <authorList>
            <person name="Sipos G."/>
            <person name="Prasanna A.N."/>
            <person name="Walter M.C."/>
            <person name="O'Connor E."/>
            <person name="Balint B."/>
            <person name="Krizsan K."/>
            <person name="Kiss B."/>
            <person name="Hess J."/>
            <person name="Varga T."/>
            <person name="Slot J."/>
            <person name="Riley R."/>
            <person name="Boka B."/>
            <person name="Rigling D."/>
            <person name="Barry K."/>
            <person name="Lee J."/>
            <person name="Mihaltcheva S."/>
            <person name="LaButti K."/>
            <person name="Lipzen A."/>
            <person name="Waldron R."/>
            <person name="Moloney N.M."/>
            <person name="Sperisen C."/>
            <person name="Kredics L."/>
            <person name="Vagvoelgyi C."/>
            <person name="Patrignani A."/>
            <person name="Fitzpatrick D."/>
            <person name="Nagy I."/>
            <person name="Doyle S."/>
            <person name="Anderson J.B."/>
            <person name="Grigoriev I.V."/>
            <person name="Gueldener U."/>
            <person name="Muensterkoetter M."/>
            <person name="Nagy L.G."/>
        </authorList>
    </citation>
    <scope>NUCLEOTIDE SEQUENCE [LARGE SCALE GENOMIC DNA]</scope>
    <source>
        <strain evidence="5">28-4</strain>
    </source>
</reference>
<dbReference type="InterPro" id="IPR013783">
    <property type="entry name" value="Ig-like_fold"/>
</dbReference>
<gene>
    <name evidence="4" type="ORF">ARMSODRAFT_951274</name>
</gene>
<dbReference type="Pfam" id="PF16561">
    <property type="entry name" value="AMPK1_CBM"/>
    <property type="match status" value="1"/>
</dbReference>
<dbReference type="CDD" id="cd02859">
    <property type="entry name" value="E_set_AMPKbeta_like_N"/>
    <property type="match status" value="1"/>
</dbReference>
<dbReference type="InterPro" id="IPR032640">
    <property type="entry name" value="AMPK1_CBM"/>
</dbReference>
<dbReference type="Gene3D" id="6.20.250.60">
    <property type="match status" value="1"/>
</dbReference>
<dbReference type="GO" id="GO:0005737">
    <property type="term" value="C:cytoplasm"/>
    <property type="evidence" value="ECO:0007669"/>
    <property type="project" value="TreeGrafter"/>
</dbReference>
<proteinExistence type="inferred from homology"/>
<protein>
    <recommendedName>
        <fullName evidence="3">Association with the SNF1 complex (ASC) domain-containing protein</fullName>
    </recommendedName>
</protein>